<feature type="non-terminal residue" evidence="2">
    <location>
        <position position="1"/>
    </location>
</feature>
<reference evidence="3" key="1">
    <citation type="submission" date="2022-10" db="EMBL/GenBank/DDBJ databases">
        <title>Genome assembly of Pristionchus species.</title>
        <authorList>
            <person name="Yoshida K."/>
            <person name="Sommer R.J."/>
        </authorList>
    </citation>
    <scope>NUCLEOTIDE SEQUENCE [LARGE SCALE GENOMIC DNA]</scope>
    <source>
        <strain evidence="3">RS5460</strain>
    </source>
</reference>
<organism evidence="2 3">
    <name type="scientific">Pristionchus mayeri</name>
    <dbReference type="NCBI Taxonomy" id="1317129"/>
    <lineage>
        <taxon>Eukaryota</taxon>
        <taxon>Metazoa</taxon>
        <taxon>Ecdysozoa</taxon>
        <taxon>Nematoda</taxon>
        <taxon>Chromadorea</taxon>
        <taxon>Rhabditida</taxon>
        <taxon>Rhabditina</taxon>
        <taxon>Diplogasteromorpha</taxon>
        <taxon>Diplogasteroidea</taxon>
        <taxon>Neodiplogasteridae</taxon>
        <taxon>Pristionchus</taxon>
    </lineage>
</organism>
<gene>
    <name evidence="2" type="ORF">PMAYCL1PPCAC_32687</name>
</gene>
<evidence type="ECO:0000313" key="3">
    <source>
        <dbReference type="Proteomes" id="UP001328107"/>
    </source>
</evidence>
<accession>A0AAN5DH90</accession>
<evidence type="ECO:0000313" key="2">
    <source>
        <dbReference type="EMBL" id="GMR62492.1"/>
    </source>
</evidence>
<sequence>SLSLLLLLAAAVYAQEITDNGYALPEYDPIPTEGDPTETEENTDWAPEDRELEAEGDEAVVDNNDVDGGRAELAFHGHGHGLHHGYYPHPHAHGHHFHFGGRPCGCRRPFHPLPPKVIVTDRHRVIGYPKKPCKKIVKHVTVHAHLAFIRSVPAPPSLPPPRHLQCEQLRGDAVRLPRPPPRRTRPSPLWILRPSFRPPRTRQPPPRAHSFPLDAFR</sequence>
<comment type="caution">
    <text evidence="2">The sequence shown here is derived from an EMBL/GenBank/DDBJ whole genome shotgun (WGS) entry which is preliminary data.</text>
</comment>
<evidence type="ECO:0000256" key="1">
    <source>
        <dbReference type="SAM" id="MobiDB-lite"/>
    </source>
</evidence>
<proteinExistence type="predicted"/>
<dbReference type="EMBL" id="BTRK01000006">
    <property type="protein sequence ID" value="GMR62492.1"/>
    <property type="molecule type" value="Genomic_DNA"/>
</dbReference>
<feature type="region of interest" description="Disordered" evidence="1">
    <location>
        <begin position="22"/>
        <end position="56"/>
    </location>
</feature>
<feature type="region of interest" description="Disordered" evidence="1">
    <location>
        <begin position="171"/>
        <end position="217"/>
    </location>
</feature>
<protein>
    <submittedName>
        <fullName evidence="2">Uncharacterized protein</fullName>
    </submittedName>
</protein>
<dbReference type="AlphaFoldDB" id="A0AAN5DH90"/>
<keyword evidence="3" id="KW-1185">Reference proteome</keyword>
<dbReference type="Proteomes" id="UP001328107">
    <property type="component" value="Unassembled WGS sequence"/>
</dbReference>
<name>A0AAN5DH90_9BILA</name>